<keyword evidence="12" id="KW-1185">Reference proteome</keyword>
<dbReference type="PANTHER" id="PTHR33572">
    <property type="entry name" value="SPORE DEVELOPMENT REGULATOR VOSA"/>
    <property type="match status" value="1"/>
</dbReference>
<dbReference type="Pfam" id="PF11754">
    <property type="entry name" value="Velvet"/>
    <property type="match status" value="2"/>
</dbReference>
<evidence type="ECO:0000256" key="5">
    <source>
        <dbReference type="ARBA" id="ARBA00023015"/>
    </source>
</evidence>
<dbReference type="FunFam" id="3.40.50.720:FF:000084">
    <property type="entry name" value="Short-chain dehydrogenase reductase"/>
    <property type="match status" value="1"/>
</dbReference>
<evidence type="ECO:0000256" key="6">
    <source>
        <dbReference type="ARBA" id="ARBA00023163"/>
    </source>
</evidence>
<dbReference type="Gene3D" id="3.40.50.720">
    <property type="entry name" value="NAD(P)-binding Rossmann-like Domain"/>
    <property type="match status" value="1"/>
</dbReference>
<dbReference type="FunFam" id="2.60.40.3960:FF:000001">
    <property type="entry name" value="Sexual development activator VeA"/>
    <property type="match status" value="1"/>
</dbReference>
<feature type="compositionally biased region" description="Pro residues" evidence="9">
    <location>
        <begin position="620"/>
        <end position="636"/>
    </location>
</feature>
<dbReference type="HOGENOM" id="CLU_366808_0_0_1"/>
<gene>
    <name evidence="11" type="ORF">A1O5_07176</name>
</gene>
<accession>W9WQA4</accession>
<comment type="subcellular location">
    <subcellularLocation>
        <location evidence="2">Cytoplasm</location>
    </subcellularLocation>
    <subcellularLocation>
        <location evidence="1">Nucleus</location>
    </subcellularLocation>
</comment>
<evidence type="ECO:0000256" key="7">
    <source>
        <dbReference type="ARBA" id="ARBA00023242"/>
    </source>
</evidence>
<keyword evidence="6" id="KW-0804">Transcription</keyword>
<dbReference type="InterPro" id="IPR021740">
    <property type="entry name" value="Velvet"/>
</dbReference>
<evidence type="ECO:0000256" key="4">
    <source>
        <dbReference type="ARBA" id="ARBA00022857"/>
    </source>
</evidence>
<dbReference type="GeneID" id="19191882"/>
<feature type="compositionally biased region" description="Basic residues" evidence="9">
    <location>
        <begin position="497"/>
        <end position="507"/>
    </location>
</feature>
<keyword evidence="7" id="KW-0539">Nucleus</keyword>
<dbReference type="PRINTS" id="PR00081">
    <property type="entry name" value="GDHRDH"/>
</dbReference>
<dbReference type="InterPro" id="IPR002347">
    <property type="entry name" value="SDR_fam"/>
</dbReference>
<feature type="region of interest" description="Disordered" evidence="9">
    <location>
        <begin position="577"/>
        <end position="731"/>
    </location>
</feature>
<evidence type="ECO:0000256" key="1">
    <source>
        <dbReference type="ARBA" id="ARBA00004123"/>
    </source>
</evidence>
<dbReference type="RefSeq" id="XP_007745955.1">
    <property type="nucleotide sequence ID" value="XM_007747765.1"/>
</dbReference>
<dbReference type="GO" id="GO:0016491">
    <property type="term" value="F:oxidoreductase activity"/>
    <property type="evidence" value="ECO:0007669"/>
    <property type="project" value="UniProtKB-ARBA"/>
</dbReference>
<dbReference type="GO" id="GO:0043455">
    <property type="term" value="P:regulation of secondary metabolic process"/>
    <property type="evidence" value="ECO:0007669"/>
    <property type="project" value="UniProtKB-ARBA"/>
</dbReference>
<dbReference type="GO" id="GO:0051176">
    <property type="term" value="P:positive regulation of sulfur metabolic process"/>
    <property type="evidence" value="ECO:0007669"/>
    <property type="project" value="UniProtKB-ARBA"/>
</dbReference>
<sequence length="760" mass="83087">MVGRLEGKIAIVTGGGSGFGAGIATKFVQEGAKVLICDLSEQNGTKVAQSLGCEFLVADVTKRSDWEALLKKAIDDLGGLDIVVNNAGTTYSNKPTEAVTDAEFDLCFNVNVKSIYLSSSVLLPYFMEQNRPGCFIQIASTAGIRPRPGLTWYNASKAAVSNATKTMAVEYAPKKIRFNAVCPVVGSTGLHRRESKGLCIDYSARTRQPQADTSTSRRDSGQQLPGLKDCLGQEISAQRPLLPQPRPAVPEFFVPGVSVLYLDGLPIRTYLIGGIIYNMQQPPNETKSTVSRFTIDRRCIRYSLEVVQQPEKARACGSGPRSSNDRRPVDPPPVVELKVFTNDVDTTMQYDATFMLYASLEVARPIAGGKMHIPPAIPVLAGVTIASAAYLEKPKRAAYFIFPDLSVRHEGWYRLRFSLFEGVKHDMDADHGKPFVRTQSDGDNLTAPVRHEGVFNRMEVLSTPFQVYSAKKFPGLNQSTALSMMVADQGCRVRIRRDVRQRKRRQKSGADGDDARSSYQGTPQATYRNLDHSRSASRNSMVSQLEEPPRRISLDNLHDLQDAALLRRHEAAMAASNSIAPNPMLPLPTTSMPPPSAYSQSPLRRPSFDTRPKPTFAMPTPRPAQPAAPLPNPPSLQRPMTPDTEKSLTLPPLRLFGASGPKLDPLVPRYSMPAPAATKRSFSPGSYSQNASLKDGARPGVPPAHCPPPPPPSGNDIIEPDVGGNDDDDEEAELFADALIYTRADGTKSYRYRPGASYFR</sequence>
<feature type="domain" description="Velvet" evidence="10">
    <location>
        <begin position="297"/>
        <end position="496"/>
    </location>
</feature>
<feature type="compositionally biased region" description="Polar residues" evidence="9">
    <location>
        <begin position="680"/>
        <end position="692"/>
    </location>
</feature>
<dbReference type="Pfam" id="PF00106">
    <property type="entry name" value="adh_short"/>
    <property type="match status" value="1"/>
</dbReference>
<organism evidence="11 12">
    <name type="scientific">Cladophialophora psammophila CBS 110553</name>
    <dbReference type="NCBI Taxonomy" id="1182543"/>
    <lineage>
        <taxon>Eukaryota</taxon>
        <taxon>Fungi</taxon>
        <taxon>Dikarya</taxon>
        <taxon>Ascomycota</taxon>
        <taxon>Pezizomycotina</taxon>
        <taxon>Eurotiomycetes</taxon>
        <taxon>Chaetothyriomycetidae</taxon>
        <taxon>Chaetothyriales</taxon>
        <taxon>Herpotrichiellaceae</taxon>
        <taxon>Cladophialophora</taxon>
    </lineage>
</organism>
<proteinExistence type="inferred from homology"/>
<evidence type="ECO:0000256" key="8">
    <source>
        <dbReference type="ARBA" id="ARBA00038005"/>
    </source>
</evidence>
<dbReference type="STRING" id="1182543.W9WQA4"/>
<dbReference type="GO" id="GO:0005737">
    <property type="term" value="C:cytoplasm"/>
    <property type="evidence" value="ECO:0007669"/>
    <property type="project" value="UniProtKB-SubCell"/>
</dbReference>
<feature type="compositionally biased region" description="Polar residues" evidence="9">
    <location>
        <begin position="517"/>
        <end position="527"/>
    </location>
</feature>
<evidence type="ECO:0000256" key="2">
    <source>
        <dbReference type="ARBA" id="ARBA00004496"/>
    </source>
</evidence>
<comment type="similarity">
    <text evidence="8">Belongs to the velvet family. VeA subfamily.</text>
</comment>
<dbReference type="InterPro" id="IPR036291">
    <property type="entry name" value="NAD(P)-bd_dom_sf"/>
</dbReference>
<protein>
    <recommendedName>
        <fullName evidence="10">Velvet domain-containing protein</fullName>
    </recommendedName>
</protein>
<dbReference type="GO" id="GO:0005634">
    <property type="term" value="C:nucleus"/>
    <property type="evidence" value="ECO:0007669"/>
    <property type="project" value="UniProtKB-SubCell"/>
</dbReference>
<dbReference type="Gene3D" id="2.60.40.3960">
    <property type="entry name" value="Velvet domain"/>
    <property type="match status" value="1"/>
</dbReference>
<dbReference type="InterPro" id="IPR037525">
    <property type="entry name" value="Velvet_dom"/>
</dbReference>
<feature type="region of interest" description="Disordered" evidence="9">
    <location>
        <begin position="497"/>
        <end position="554"/>
    </location>
</feature>
<name>W9WQA4_9EURO</name>
<dbReference type="OrthoDB" id="5384689at2759"/>
<feature type="region of interest" description="Disordered" evidence="9">
    <location>
        <begin position="313"/>
        <end position="332"/>
    </location>
</feature>
<evidence type="ECO:0000313" key="11">
    <source>
        <dbReference type="EMBL" id="EXJ70103.1"/>
    </source>
</evidence>
<dbReference type="GO" id="GO:0034250">
    <property type="term" value="P:positive regulation of amide metabolic process"/>
    <property type="evidence" value="ECO:0007669"/>
    <property type="project" value="UniProtKB-ARBA"/>
</dbReference>
<evidence type="ECO:0000256" key="3">
    <source>
        <dbReference type="ARBA" id="ARBA00022490"/>
    </source>
</evidence>
<evidence type="ECO:0000313" key="12">
    <source>
        <dbReference type="Proteomes" id="UP000019471"/>
    </source>
</evidence>
<keyword evidence="4" id="KW-0521">NADP</keyword>
<keyword evidence="5" id="KW-0805">Transcription regulation</keyword>
<dbReference type="NCBIfam" id="NF005559">
    <property type="entry name" value="PRK07231.1"/>
    <property type="match status" value="1"/>
</dbReference>
<reference evidence="11 12" key="1">
    <citation type="submission" date="2013-03" db="EMBL/GenBank/DDBJ databases">
        <title>The Genome Sequence of Cladophialophora psammophila CBS 110553.</title>
        <authorList>
            <consortium name="The Broad Institute Genomics Platform"/>
            <person name="Cuomo C."/>
            <person name="de Hoog S."/>
            <person name="Gorbushina A."/>
            <person name="Walker B."/>
            <person name="Young S.K."/>
            <person name="Zeng Q."/>
            <person name="Gargeya S."/>
            <person name="Fitzgerald M."/>
            <person name="Haas B."/>
            <person name="Abouelleil A."/>
            <person name="Allen A.W."/>
            <person name="Alvarado L."/>
            <person name="Arachchi H.M."/>
            <person name="Berlin A.M."/>
            <person name="Chapman S.B."/>
            <person name="Gainer-Dewar J."/>
            <person name="Goldberg J."/>
            <person name="Griggs A."/>
            <person name="Gujja S."/>
            <person name="Hansen M."/>
            <person name="Howarth C."/>
            <person name="Imamovic A."/>
            <person name="Ireland A."/>
            <person name="Larimer J."/>
            <person name="McCowan C."/>
            <person name="Murphy C."/>
            <person name="Pearson M."/>
            <person name="Poon T.W."/>
            <person name="Priest M."/>
            <person name="Roberts A."/>
            <person name="Saif S."/>
            <person name="Shea T."/>
            <person name="Sisk P."/>
            <person name="Sykes S."/>
            <person name="Wortman J."/>
            <person name="Nusbaum C."/>
            <person name="Birren B."/>
        </authorList>
    </citation>
    <scope>NUCLEOTIDE SEQUENCE [LARGE SCALE GENOMIC DNA]</scope>
    <source>
        <strain evidence="11 12">CBS 110553</strain>
    </source>
</reference>
<dbReference type="AlphaFoldDB" id="W9WQA4"/>
<dbReference type="InterPro" id="IPR038491">
    <property type="entry name" value="Velvet_dom_sf"/>
</dbReference>
<keyword evidence="3" id="KW-0963">Cytoplasm</keyword>
<evidence type="ECO:0000259" key="10">
    <source>
        <dbReference type="PROSITE" id="PS51821"/>
    </source>
</evidence>
<dbReference type="PANTHER" id="PTHR33572:SF14">
    <property type="entry name" value="DEVELOPMENTAL AND SECONDARY METABOLISM REGULATOR VEA"/>
    <property type="match status" value="1"/>
</dbReference>
<dbReference type="PRINTS" id="PR00080">
    <property type="entry name" value="SDRFAMILY"/>
</dbReference>
<evidence type="ECO:0000256" key="9">
    <source>
        <dbReference type="SAM" id="MobiDB-lite"/>
    </source>
</evidence>
<comment type="caution">
    <text evidence="11">The sequence shown here is derived from an EMBL/GenBank/DDBJ whole genome shotgun (WGS) entry which is preliminary data.</text>
</comment>
<feature type="compositionally biased region" description="Pro residues" evidence="9">
    <location>
        <begin position="583"/>
        <end position="596"/>
    </location>
</feature>
<feature type="compositionally biased region" description="Pro residues" evidence="9">
    <location>
        <begin position="700"/>
        <end position="713"/>
    </location>
</feature>
<dbReference type="EMBL" id="AMGX01000010">
    <property type="protein sequence ID" value="EXJ70103.1"/>
    <property type="molecule type" value="Genomic_DNA"/>
</dbReference>
<dbReference type="Proteomes" id="UP000019471">
    <property type="component" value="Unassembled WGS sequence"/>
</dbReference>
<dbReference type="PROSITE" id="PS51821">
    <property type="entry name" value="VELVET"/>
    <property type="match status" value="1"/>
</dbReference>
<dbReference type="eggNOG" id="KOG0725">
    <property type="taxonomic scope" value="Eukaryota"/>
</dbReference>
<dbReference type="SUPFAM" id="SSF51735">
    <property type="entry name" value="NAD(P)-binding Rossmann-fold domains"/>
    <property type="match status" value="1"/>
</dbReference>